<reference evidence="13 14" key="1">
    <citation type="journal article" date="2014" name="Int. J. Syst. Evol. Microbiol.">
        <title>Complete genome sequence of Corynebacterium casei LMG S-19264T (=DSM 44701T), isolated from a smear-ripened cheese.</title>
        <authorList>
            <consortium name="US DOE Joint Genome Institute (JGI-PGF)"/>
            <person name="Walter F."/>
            <person name="Albersmeier A."/>
            <person name="Kalinowski J."/>
            <person name="Ruckert C."/>
        </authorList>
    </citation>
    <scope>NUCLEOTIDE SEQUENCE [LARGE SCALE GENOMIC DNA]</scope>
    <source>
        <strain evidence="13 14">CGMCC 1.7286</strain>
    </source>
</reference>
<dbReference type="GO" id="GO:0046930">
    <property type="term" value="C:pore complex"/>
    <property type="evidence" value="ECO:0007669"/>
    <property type="project" value="UniProtKB-KW"/>
</dbReference>
<evidence type="ECO:0000256" key="7">
    <source>
        <dbReference type="ARBA" id="ARBA00023065"/>
    </source>
</evidence>
<dbReference type="PANTHER" id="PTHR34501">
    <property type="entry name" value="PROTEIN YDDL-RELATED"/>
    <property type="match status" value="1"/>
</dbReference>
<evidence type="ECO:0000256" key="3">
    <source>
        <dbReference type="ARBA" id="ARBA00022448"/>
    </source>
</evidence>
<dbReference type="GO" id="GO:0006811">
    <property type="term" value="P:monoatomic ion transport"/>
    <property type="evidence" value="ECO:0007669"/>
    <property type="project" value="UniProtKB-KW"/>
</dbReference>
<evidence type="ECO:0000313" key="13">
    <source>
        <dbReference type="EMBL" id="GGO83853.1"/>
    </source>
</evidence>
<evidence type="ECO:0000256" key="10">
    <source>
        <dbReference type="ARBA" id="ARBA00023237"/>
    </source>
</evidence>
<organism evidence="13 14">
    <name type="scientific">Marinobacterium nitratireducens</name>
    <dbReference type="NCBI Taxonomy" id="518897"/>
    <lineage>
        <taxon>Bacteria</taxon>
        <taxon>Pseudomonadati</taxon>
        <taxon>Pseudomonadota</taxon>
        <taxon>Gammaproteobacteria</taxon>
        <taxon>Oceanospirillales</taxon>
        <taxon>Oceanospirillaceae</taxon>
        <taxon>Marinobacterium</taxon>
    </lineage>
</organism>
<name>A0A917ZJJ9_9GAMM</name>
<evidence type="ECO:0000256" key="5">
    <source>
        <dbReference type="ARBA" id="ARBA00022692"/>
    </source>
</evidence>
<keyword evidence="9" id="KW-0472">Membrane</keyword>
<evidence type="ECO:0000256" key="4">
    <source>
        <dbReference type="ARBA" id="ARBA00022452"/>
    </source>
</evidence>
<keyword evidence="10" id="KW-0998">Cell outer membrane</keyword>
<comment type="subunit">
    <text evidence="2">Homotrimer.</text>
</comment>
<feature type="domain" description="Porin" evidence="12">
    <location>
        <begin position="8"/>
        <end position="305"/>
    </location>
</feature>
<keyword evidence="3" id="KW-0813">Transport</keyword>
<dbReference type="InterPro" id="IPR050298">
    <property type="entry name" value="Gram-neg_bact_OMP"/>
</dbReference>
<evidence type="ECO:0000256" key="11">
    <source>
        <dbReference type="SAM" id="SignalP"/>
    </source>
</evidence>
<comment type="caution">
    <text evidence="13">The sequence shown here is derived from an EMBL/GenBank/DDBJ whole genome shotgun (WGS) entry which is preliminary data.</text>
</comment>
<evidence type="ECO:0000259" key="12">
    <source>
        <dbReference type="Pfam" id="PF13609"/>
    </source>
</evidence>
<keyword evidence="6 11" id="KW-0732">Signal</keyword>
<dbReference type="GO" id="GO:0015288">
    <property type="term" value="F:porin activity"/>
    <property type="evidence" value="ECO:0007669"/>
    <property type="project" value="UniProtKB-KW"/>
</dbReference>
<keyword evidence="5" id="KW-0812">Transmembrane</keyword>
<accession>A0A917ZJJ9</accession>
<keyword evidence="7" id="KW-0406">Ion transport</keyword>
<dbReference type="PANTHER" id="PTHR34501:SF9">
    <property type="entry name" value="MAJOR OUTER MEMBRANE PROTEIN P.IA"/>
    <property type="match status" value="1"/>
</dbReference>
<dbReference type="SUPFAM" id="SSF56935">
    <property type="entry name" value="Porins"/>
    <property type="match status" value="1"/>
</dbReference>
<dbReference type="InterPro" id="IPR023614">
    <property type="entry name" value="Porin_dom_sf"/>
</dbReference>
<evidence type="ECO:0000256" key="9">
    <source>
        <dbReference type="ARBA" id="ARBA00023136"/>
    </source>
</evidence>
<evidence type="ECO:0000256" key="2">
    <source>
        <dbReference type="ARBA" id="ARBA00011233"/>
    </source>
</evidence>
<evidence type="ECO:0000313" key="14">
    <source>
        <dbReference type="Proteomes" id="UP000599578"/>
    </source>
</evidence>
<dbReference type="Proteomes" id="UP000599578">
    <property type="component" value="Unassembled WGS sequence"/>
</dbReference>
<feature type="chain" id="PRO_5037525758" description="Porin domain-containing protein" evidence="11">
    <location>
        <begin position="23"/>
        <end position="322"/>
    </location>
</feature>
<sequence>MKKALITLAVAGAMSASVTAQADATLYGVTETRLQFVDGQDANLYVDKAQLGVKGADALENWDGVEARFQIEWRFDANGSDDDAAFQGNAVNDVQLRKANVSLEGDFGIVELGRQDNLGAAIKKADIFISSKHNAKSPDRVGNAAYYVTPRMSGFEGYAGLVIDAAGSDKESDVDAWQLGFNYSLSALDLSVAYTEVDGNYDNGAIDHSGGDDIELWGVGATYSIADLQLYGTYEHQEQAGAEDEMFFLSAAYTIGNTQLKAGYNKNYVAGGGNNDFDTYAFQVAHALGKKASVKAEYSVKDLDNSSQDDVDYITLSYALAF</sequence>
<evidence type="ECO:0000256" key="8">
    <source>
        <dbReference type="ARBA" id="ARBA00023114"/>
    </source>
</evidence>
<comment type="subcellular location">
    <subcellularLocation>
        <location evidence="1">Cell outer membrane</location>
        <topology evidence="1">Multi-pass membrane protein</topology>
    </subcellularLocation>
</comment>
<dbReference type="CDD" id="cd00342">
    <property type="entry name" value="gram_neg_porins"/>
    <property type="match status" value="1"/>
</dbReference>
<dbReference type="AlphaFoldDB" id="A0A917ZJJ9"/>
<evidence type="ECO:0000256" key="1">
    <source>
        <dbReference type="ARBA" id="ARBA00004571"/>
    </source>
</evidence>
<gene>
    <name evidence="13" type="ORF">GCM10011348_28740</name>
</gene>
<protein>
    <recommendedName>
        <fullName evidence="12">Porin domain-containing protein</fullName>
    </recommendedName>
</protein>
<feature type="signal peptide" evidence="11">
    <location>
        <begin position="1"/>
        <end position="22"/>
    </location>
</feature>
<dbReference type="RefSeq" id="WP_188861312.1">
    <property type="nucleotide sequence ID" value="NZ_BMLT01000007.1"/>
</dbReference>
<evidence type="ECO:0000256" key="6">
    <source>
        <dbReference type="ARBA" id="ARBA00022729"/>
    </source>
</evidence>
<keyword evidence="14" id="KW-1185">Reference proteome</keyword>
<dbReference type="EMBL" id="BMLT01000007">
    <property type="protein sequence ID" value="GGO83853.1"/>
    <property type="molecule type" value="Genomic_DNA"/>
</dbReference>
<dbReference type="GO" id="GO:0009279">
    <property type="term" value="C:cell outer membrane"/>
    <property type="evidence" value="ECO:0007669"/>
    <property type="project" value="UniProtKB-SubCell"/>
</dbReference>
<dbReference type="InterPro" id="IPR033900">
    <property type="entry name" value="Gram_neg_porin_domain"/>
</dbReference>
<keyword evidence="8" id="KW-0626">Porin</keyword>
<dbReference type="Pfam" id="PF13609">
    <property type="entry name" value="Porin_4"/>
    <property type="match status" value="1"/>
</dbReference>
<dbReference type="Gene3D" id="2.40.160.10">
    <property type="entry name" value="Porin"/>
    <property type="match status" value="1"/>
</dbReference>
<keyword evidence="4" id="KW-1134">Transmembrane beta strand</keyword>
<proteinExistence type="predicted"/>